<protein>
    <recommendedName>
        <fullName evidence="1">Helicase ATP-binding domain-containing protein</fullName>
    </recommendedName>
</protein>
<dbReference type="Gene3D" id="3.40.50.300">
    <property type="entry name" value="P-loop containing nucleotide triphosphate hydrolases"/>
    <property type="match status" value="1"/>
</dbReference>
<evidence type="ECO:0000313" key="3">
    <source>
        <dbReference type="Proteomes" id="UP000489600"/>
    </source>
</evidence>
<evidence type="ECO:0000259" key="1">
    <source>
        <dbReference type="PROSITE" id="PS51192"/>
    </source>
</evidence>
<reference evidence="2" key="1">
    <citation type="submission" date="2019-07" db="EMBL/GenBank/DDBJ databases">
        <authorList>
            <person name="Dittberner H."/>
        </authorList>
    </citation>
    <scope>NUCLEOTIDE SEQUENCE [LARGE SCALE GENOMIC DNA]</scope>
</reference>
<dbReference type="GO" id="GO:0003676">
    <property type="term" value="F:nucleic acid binding"/>
    <property type="evidence" value="ECO:0007669"/>
    <property type="project" value="InterPro"/>
</dbReference>
<feature type="domain" description="Helicase ATP-binding" evidence="1">
    <location>
        <begin position="1"/>
        <end position="137"/>
    </location>
</feature>
<dbReference type="Proteomes" id="UP000489600">
    <property type="component" value="Unassembled WGS sequence"/>
</dbReference>
<dbReference type="GO" id="GO:0005524">
    <property type="term" value="F:ATP binding"/>
    <property type="evidence" value="ECO:0007669"/>
    <property type="project" value="InterPro"/>
</dbReference>
<sequence length="164" mass="17943">MALLVAPRNEVAFELLSFMKPFAKLLGILCVYICGGEEGERIPHIKASSKNGGHILISTLGKVQSIIGKKSSLINLMSVTFLVMDGAESLTKRNVQSMADYLIKNVRGDRQLVVFSAISHPDIEQWLAKHQENFVHITPRAAASVHGTAHVPTDEYGGAENDKF</sequence>
<keyword evidence="3" id="KW-1185">Reference proteome</keyword>
<dbReference type="SUPFAM" id="SSF52540">
    <property type="entry name" value="P-loop containing nucleoside triphosphate hydrolases"/>
    <property type="match status" value="1"/>
</dbReference>
<dbReference type="InterPro" id="IPR014001">
    <property type="entry name" value="Helicase_ATP-bd"/>
</dbReference>
<dbReference type="PROSITE" id="PS51192">
    <property type="entry name" value="HELICASE_ATP_BIND_1"/>
    <property type="match status" value="1"/>
</dbReference>
<proteinExistence type="predicted"/>
<dbReference type="Pfam" id="PF00270">
    <property type="entry name" value="DEAD"/>
    <property type="match status" value="1"/>
</dbReference>
<accession>A0A565AQY4</accession>
<comment type="caution">
    <text evidence="2">The sequence shown here is derived from an EMBL/GenBank/DDBJ whole genome shotgun (WGS) entry which is preliminary data.</text>
</comment>
<organism evidence="2 3">
    <name type="scientific">Arabis nemorensis</name>
    <dbReference type="NCBI Taxonomy" id="586526"/>
    <lineage>
        <taxon>Eukaryota</taxon>
        <taxon>Viridiplantae</taxon>
        <taxon>Streptophyta</taxon>
        <taxon>Embryophyta</taxon>
        <taxon>Tracheophyta</taxon>
        <taxon>Spermatophyta</taxon>
        <taxon>Magnoliopsida</taxon>
        <taxon>eudicotyledons</taxon>
        <taxon>Gunneridae</taxon>
        <taxon>Pentapetalae</taxon>
        <taxon>rosids</taxon>
        <taxon>malvids</taxon>
        <taxon>Brassicales</taxon>
        <taxon>Brassicaceae</taxon>
        <taxon>Arabideae</taxon>
        <taxon>Arabis</taxon>
    </lineage>
</organism>
<dbReference type="InterPro" id="IPR011545">
    <property type="entry name" value="DEAD/DEAH_box_helicase_dom"/>
</dbReference>
<dbReference type="InterPro" id="IPR027417">
    <property type="entry name" value="P-loop_NTPase"/>
</dbReference>
<dbReference type="EMBL" id="CABITT030000001">
    <property type="protein sequence ID" value="VVA91442.1"/>
    <property type="molecule type" value="Genomic_DNA"/>
</dbReference>
<dbReference type="AlphaFoldDB" id="A0A565AQY4"/>
<gene>
    <name evidence="2" type="ORF">ANE_LOCUS1887</name>
</gene>
<name>A0A565AQY4_9BRAS</name>
<evidence type="ECO:0000313" key="2">
    <source>
        <dbReference type="EMBL" id="VVA91442.1"/>
    </source>
</evidence>